<keyword evidence="2" id="KW-0408">Iron</keyword>
<dbReference type="InterPro" id="IPR001128">
    <property type="entry name" value="Cyt_P450"/>
</dbReference>
<proteinExistence type="inferred from homology"/>
<evidence type="ECO:0000256" key="1">
    <source>
        <dbReference type="ARBA" id="ARBA00010617"/>
    </source>
</evidence>
<name>A0A3A1PCD6_9SPHN</name>
<organism evidence="3 4">
    <name type="scientific">Aurantiacibacter xanthus</name>
    <dbReference type="NCBI Taxonomy" id="1784712"/>
    <lineage>
        <taxon>Bacteria</taxon>
        <taxon>Pseudomonadati</taxon>
        <taxon>Pseudomonadota</taxon>
        <taxon>Alphaproteobacteria</taxon>
        <taxon>Sphingomonadales</taxon>
        <taxon>Erythrobacteraceae</taxon>
        <taxon>Aurantiacibacter</taxon>
    </lineage>
</organism>
<keyword evidence="2" id="KW-0503">Monooxygenase</keyword>
<comment type="similarity">
    <text evidence="1 2">Belongs to the cytochrome P450 family.</text>
</comment>
<dbReference type="PANTHER" id="PTHR46696">
    <property type="entry name" value="P450, PUTATIVE (EUROFUNG)-RELATED"/>
    <property type="match status" value="1"/>
</dbReference>
<gene>
    <name evidence="3" type="ORF">D2V17_04105</name>
</gene>
<dbReference type="PROSITE" id="PS00086">
    <property type="entry name" value="CYTOCHROME_P450"/>
    <property type="match status" value="1"/>
</dbReference>
<dbReference type="Pfam" id="PF00067">
    <property type="entry name" value="p450"/>
    <property type="match status" value="1"/>
</dbReference>
<dbReference type="RefSeq" id="WP_119591861.1">
    <property type="nucleotide sequence ID" value="NZ_QXFM01000034.1"/>
</dbReference>
<dbReference type="GO" id="GO:0004497">
    <property type="term" value="F:monooxygenase activity"/>
    <property type="evidence" value="ECO:0007669"/>
    <property type="project" value="UniProtKB-KW"/>
</dbReference>
<keyword evidence="2" id="KW-0349">Heme</keyword>
<keyword evidence="2" id="KW-0479">Metal-binding</keyword>
<keyword evidence="2" id="KW-0560">Oxidoreductase</keyword>
<dbReference type="EMBL" id="QXFM01000034">
    <property type="protein sequence ID" value="RIV90665.1"/>
    <property type="molecule type" value="Genomic_DNA"/>
</dbReference>
<dbReference type="AlphaFoldDB" id="A0A3A1PCD6"/>
<dbReference type="SUPFAM" id="SSF48264">
    <property type="entry name" value="Cytochrome P450"/>
    <property type="match status" value="1"/>
</dbReference>
<comment type="caution">
    <text evidence="3">The sequence shown here is derived from an EMBL/GenBank/DDBJ whole genome shotgun (WGS) entry which is preliminary data.</text>
</comment>
<dbReference type="PANTHER" id="PTHR46696:SF1">
    <property type="entry name" value="CYTOCHROME P450 YJIB-RELATED"/>
    <property type="match status" value="1"/>
</dbReference>
<keyword evidence="4" id="KW-1185">Reference proteome</keyword>
<protein>
    <submittedName>
        <fullName evidence="3">Cytochrome P450</fullName>
    </submittedName>
</protein>
<dbReference type="PRINTS" id="PR00359">
    <property type="entry name" value="BP450"/>
</dbReference>
<evidence type="ECO:0000256" key="2">
    <source>
        <dbReference type="RuleBase" id="RU000461"/>
    </source>
</evidence>
<evidence type="ECO:0000313" key="3">
    <source>
        <dbReference type="EMBL" id="RIV90665.1"/>
    </source>
</evidence>
<dbReference type="InterPro" id="IPR036396">
    <property type="entry name" value="Cyt_P450_sf"/>
</dbReference>
<dbReference type="InterPro" id="IPR017972">
    <property type="entry name" value="Cyt_P450_CS"/>
</dbReference>
<accession>A0A3A1PCD6</accession>
<dbReference type="Gene3D" id="1.10.630.10">
    <property type="entry name" value="Cytochrome P450"/>
    <property type="match status" value="1"/>
</dbReference>
<dbReference type="GO" id="GO:0016705">
    <property type="term" value="F:oxidoreductase activity, acting on paired donors, with incorporation or reduction of molecular oxygen"/>
    <property type="evidence" value="ECO:0007669"/>
    <property type="project" value="InterPro"/>
</dbReference>
<dbReference type="InterPro" id="IPR002397">
    <property type="entry name" value="Cyt_P450_B"/>
</dbReference>
<dbReference type="OrthoDB" id="5522954at2"/>
<dbReference type="Proteomes" id="UP000265366">
    <property type="component" value="Unassembled WGS sequence"/>
</dbReference>
<dbReference type="GO" id="GO:0020037">
    <property type="term" value="F:heme binding"/>
    <property type="evidence" value="ECO:0007669"/>
    <property type="project" value="InterPro"/>
</dbReference>
<sequence length="403" mass="43671">MQGVSQTTAGAAGGPGSDIDLYSDALLADPYPAYRTLRDLGSAVYLDRVDAWFIGRFRDVRSALNDWQTFSSAKGIGLNPIINEAWDEALICQDPPVHTERRKVMTEVLSPVALKPLAETIDARAAQLADRLIATGEFDAVKDFAHDLPVGVVMDLIGWPEDVRPRLLELAEGSWNAAGPDNAKMRSGLTQLGEMMALITEIYDNDRILPGGFAAQLIGHAHAGHITRDTAIGMLAGYIVAAFETTISAMASGIWLFAENPGEWAKLKERPALATMAANEIVRIEAPLQNFSRWCTRDAEMSDGTVVPAGARVIVSYASANRDERQFSDPDRFIIDRKEKQNLGFGHGPHGCAGQGLARMELTAVFSALAARVDRFEITGAPERALNNIARAFRTLPARAVAS</sequence>
<reference evidence="3 4" key="1">
    <citation type="submission" date="2018-08" db="EMBL/GenBank/DDBJ databases">
        <title>Erythrobacter zhengii sp.nov., a bacterium isolated from deep-sea sediment.</title>
        <authorList>
            <person name="Fang C."/>
            <person name="Wu Y.-H."/>
            <person name="Sun C."/>
            <person name="Wang H."/>
            <person name="Cheng H."/>
            <person name="Meng F.-X."/>
            <person name="Wang C.-S."/>
            <person name="Xu X.-W."/>
        </authorList>
    </citation>
    <scope>NUCLEOTIDE SEQUENCE [LARGE SCALE GENOMIC DNA]</scope>
    <source>
        <strain evidence="3 4">CCTCC AB 2015396</strain>
    </source>
</reference>
<evidence type="ECO:0000313" key="4">
    <source>
        <dbReference type="Proteomes" id="UP000265366"/>
    </source>
</evidence>
<dbReference type="GO" id="GO:0005506">
    <property type="term" value="F:iron ion binding"/>
    <property type="evidence" value="ECO:0007669"/>
    <property type="project" value="InterPro"/>
</dbReference>